<dbReference type="OrthoDB" id="10620203at2759"/>
<evidence type="ECO:0000313" key="3">
    <source>
        <dbReference type="Proteomes" id="UP000039865"/>
    </source>
</evidence>
<dbReference type="AlphaFoldDB" id="A0A077ZSM8"/>
<feature type="transmembrane region" description="Helical" evidence="1">
    <location>
        <begin position="97"/>
        <end position="116"/>
    </location>
</feature>
<keyword evidence="1" id="KW-0472">Membrane</keyword>
<feature type="transmembrane region" description="Helical" evidence="1">
    <location>
        <begin position="241"/>
        <end position="259"/>
    </location>
</feature>
<reference evidence="2 3" key="1">
    <citation type="submission" date="2014-06" db="EMBL/GenBank/DDBJ databases">
        <authorList>
            <person name="Swart Estienne"/>
        </authorList>
    </citation>
    <scope>NUCLEOTIDE SEQUENCE [LARGE SCALE GENOMIC DNA]</scope>
    <source>
        <strain evidence="2 3">130c</strain>
    </source>
</reference>
<feature type="transmembrane region" description="Helical" evidence="1">
    <location>
        <begin position="198"/>
        <end position="221"/>
    </location>
</feature>
<keyword evidence="1" id="KW-0812">Transmembrane</keyword>
<sequence>MPSSQGAQEMLFPLLENQGVQALEERKSVASFKNFTPVKLSRKTSTSPYKQVEQVNQGKAKLLTAIERKITYVPHAEYIKKSDVTLGDKSRLTKLTIINMLIFILQMVTIIVTAMMTNVTLNIFDSNETPITIDRFFLIMQWILVFVLQFIFVLLPLPCMRPAIIAFTSYSNFAKFFLPFGKVIYKDDGRDFVSFKEFISIHVTFSVFHAWITYFCIFNFFRSMGEFYEFQKSENKQDAEIWNLDIELWGVIAMTVMLIEMSIYLAYYKDVMFSITTLLNYVGMFIHNNQKEFFTVYVHNALIGMITITSVFIFMTIVYDYDKAFYLKHRIYDKKFNVIQEKLNQMSKDRNKSSNQKDENPLYERSQSFAVWLQFRQIQDRKVRQDTDAMTITEDSLSEHDNQIVEEMDFEEIQDQQERDQNLVQSLKFDNVNSHDKSDIFDKKAMSRQKKQAFTVMNNSKNKKKEKQVNFKNREKSIDQSMNQMNKSNEQLQNSYASRQMNSVYKFD</sequence>
<evidence type="ECO:0008006" key="4">
    <source>
        <dbReference type="Google" id="ProtNLM"/>
    </source>
</evidence>
<evidence type="ECO:0000313" key="2">
    <source>
        <dbReference type="EMBL" id="CDW72569.1"/>
    </source>
</evidence>
<dbReference type="EMBL" id="CCKQ01001456">
    <property type="protein sequence ID" value="CDW72569.1"/>
    <property type="molecule type" value="Genomic_DNA"/>
</dbReference>
<name>A0A077ZSM8_STYLE</name>
<accession>A0A077ZSM8</accession>
<proteinExistence type="predicted"/>
<dbReference type="InParanoid" id="A0A077ZSM8"/>
<protein>
    <recommendedName>
        <fullName evidence="4">Transmembrane protein</fullName>
    </recommendedName>
</protein>
<organism evidence="2 3">
    <name type="scientific">Stylonychia lemnae</name>
    <name type="common">Ciliate</name>
    <dbReference type="NCBI Taxonomy" id="5949"/>
    <lineage>
        <taxon>Eukaryota</taxon>
        <taxon>Sar</taxon>
        <taxon>Alveolata</taxon>
        <taxon>Ciliophora</taxon>
        <taxon>Intramacronucleata</taxon>
        <taxon>Spirotrichea</taxon>
        <taxon>Stichotrichia</taxon>
        <taxon>Sporadotrichida</taxon>
        <taxon>Oxytrichidae</taxon>
        <taxon>Stylonychinae</taxon>
        <taxon>Stylonychia</taxon>
    </lineage>
</organism>
<keyword evidence="1" id="KW-1133">Transmembrane helix</keyword>
<feature type="transmembrane region" description="Helical" evidence="1">
    <location>
        <begin position="301"/>
        <end position="321"/>
    </location>
</feature>
<keyword evidence="3" id="KW-1185">Reference proteome</keyword>
<dbReference type="Proteomes" id="UP000039865">
    <property type="component" value="Unassembled WGS sequence"/>
</dbReference>
<gene>
    <name evidence="2" type="primary">Contig4186.g4478</name>
    <name evidence="2" type="ORF">STYLEM_1531</name>
</gene>
<evidence type="ECO:0000256" key="1">
    <source>
        <dbReference type="SAM" id="Phobius"/>
    </source>
</evidence>
<feature type="transmembrane region" description="Helical" evidence="1">
    <location>
        <begin position="136"/>
        <end position="157"/>
    </location>
</feature>